<feature type="chain" id="PRO_5045432245" description="Sulfur globule protein" evidence="2">
    <location>
        <begin position="36"/>
        <end position="104"/>
    </location>
</feature>
<organism evidence="3 4">
    <name type="scientific">Mycobacterium paraffinicum</name>
    <dbReference type="NCBI Taxonomy" id="53378"/>
    <lineage>
        <taxon>Bacteria</taxon>
        <taxon>Bacillati</taxon>
        <taxon>Actinomycetota</taxon>
        <taxon>Actinomycetes</taxon>
        <taxon>Mycobacteriales</taxon>
        <taxon>Mycobacteriaceae</taxon>
        <taxon>Mycobacterium</taxon>
    </lineage>
</organism>
<dbReference type="EMBL" id="BAABGF010000001">
    <property type="protein sequence ID" value="GAA4531939.1"/>
    <property type="molecule type" value="Genomic_DNA"/>
</dbReference>
<name>A0ABP8RAB2_9MYCO</name>
<feature type="compositionally biased region" description="Gly residues" evidence="1">
    <location>
        <begin position="52"/>
        <end position="86"/>
    </location>
</feature>
<dbReference type="Proteomes" id="UP001501417">
    <property type="component" value="Unassembled WGS sequence"/>
</dbReference>
<accession>A0ABP8RAB2</accession>
<evidence type="ECO:0008006" key="5">
    <source>
        <dbReference type="Google" id="ProtNLM"/>
    </source>
</evidence>
<evidence type="ECO:0000256" key="1">
    <source>
        <dbReference type="SAM" id="MobiDB-lite"/>
    </source>
</evidence>
<evidence type="ECO:0000256" key="2">
    <source>
        <dbReference type="SAM" id="SignalP"/>
    </source>
</evidence>
<keyword evidence="4" id="KW-1185">Reference proteome</keyword>
<reference evidence="4" key="1">
    <citation type="journal article" date="2019" name="Int. J. Syst. Evol. Microbiol.">
        <title>The Global Catalogue of Microorganisms (GCM) 10K type strain sequencing project: providing services to taxonomists for standard genome sequencing and annotation.</title>
        <authorList>
            <consortium name="The Broad Institute Genomics Platform"/>
            <consortium name="The Broad Institute Genome Sequencing Center for Infectious Disease"/>
            <person name="Wu L."/>
            <person name="Ma J."/>
        </authorList>
    </citation>
    <scope>NUCLEOTIDE SEQUENCE [LARGE SCALE GENOMIC DNA]</scope>
    <source>
        <strain evidence="4">JCM 17782</strain>
    </source>
</reference>
<comment type="caution">
    <text evidence="3">The sequence shown here is derived from an EMBL/GenBank/DDBJ whole genome shotgun (WGS) entry which is preliminary data.</text>
</comment>
<feature type="signal peptide" evidence="2">
    <location>
        <begin position="1"/>
        <end position="35"/>
    </location>
</feature>
<evidence type="ECO:0000313" key="4">
    <source>
        <dbReference type="Proteomes" id="UP001501417"/>
    </source>
</evidence>
<gene>
    <name evidence="3" type="ORF">GCM10023161_00470</name>
</gene>
<dbReference type="RefSeq" id="WP_264044180.1">
    <property type="nucleotide sequence ID" value="NZ_BAABGF010000001.1"/>
</dbReference>
<sequence>MTISARSLRGAAVGAAGASAVAGALLFGAGPAAQAAPVPGPDTSFTTTGPHGMPGGPGIIPDRPGGGHGGHGWGGHGWGGGGHPGWGSGNRGFWAPGHWWNWWW</sequence>
<keyword evidence="2" id="KW-0732">Signal</keyword>
<evidence type="ECO:0000313" key="3">
    <source>
        <dbReference type="EMBL" id="GAA4531939.1"/>
    </source>
</evidence>
<proteinExistence type="predicted"/>
<feature type="region of interest" description="Disordered" evidence="1">
    <location>
        <begin position="32"/>
        <end position="86"/>
    </location>
</feature>
<dbReference type="InterPro" id="IPR006311">
    <property type="entry name" value="TAT_signal"/>
</dbReference>
<protein>
    <recommendedName>
        <fullName evidence="5">Sulfur globule protein</fullName>
    </recommendedName>
</protein>
<dbReference type="PROSITE" id="PS51318">
    <property type="entry name" value="TAT"/>
    <property type="match status" value="1"/>
</dbReference>